<keyword evidence="3 6" id="KW-1133">Transmembrane helix</keyword>
<keyword evidence="4 6" id="KW-0472">Membrane</keyword>
<dbReference type="Proteomes" id="UP000715095">
    <property type="component" value="Unassembled WGS sequence"/>
</dbReference>
<evidence type="ECO:0000313" key="7">
    <source>
        <dbReference type="EMBL" id="MBM6704504.1"/>
    </source>
</evidence>
<dbReference type="InterPro" id="IPR000292">
    <property type="entry name" value="For/NO2_transpt"/>
</dbReference>
<evidence type="ECO:0000256" key="5">
    <source>
        <dbReference type="ARBA" id="ARBA00049660"/>
    </source>
</evidence>
<evidence type="ECO:0000256" key="3">
    <source>
        <dbReference type="ARBA" id="ARBA00022989"/>
    </source>
</evidence>
<comment type="subcellular location">
    <subcellularLocation>
        <location evidence="1">Membrane</location>
        <topology evidence="1">Multi-pass membrane protein</topology>
    </subcellularLocation>
</comment>
<reference evidence="7 8" key="1">
    <citation type="journal article" date="2021" name="Sci. Rep.">
        <title>The distribution of antibiotic resistance genes in chicken gut microbiota commensals.</title>
        <authorList>
            <person name="Juricova H."/>
            <person name="Matiasovicova J."/>
            <person name="Kubasova T."/>
            <person name="Cejkova D."/>
            <person name="Rychlik I."/>
        </authorList>
    </citation>
    <scope>NUCLEOTIDE SEQUENCE [LARGE SCALE GENOMIC DNA]</scope>
    <source>
        <strain evidence="7 8">An829</strain>
    </source>
</reference>
<keyword evidence="8" id="KW-1185">Reference proteome</keyword>
<feature type="transmembrane region" description="Helical" evidence="6">
    <location>
        <begin position="41"/>
        <end position="62"/>
    </location>
</feature>
<name>A0ABS2DT22_9BURK</name>
<gene>
    <name evidence="7" type="ORF">H6A60_08420</name>
</gene>
<dbReference type="Gene3D" id="1.20.1080.10">
    <property type="entry name" value="Glycerol uptake facilitator protein"/>
    <property type="match status" value="1"/>
</dbReference>
<dbReference type="InterPro" id="IPR023271">
    <property type="entry name" value="Aquaporin-like"/>
</dbReference>
<keyword evidence="2 6" id="KW-0812">Transmembrane</keyword>
<dbReference type="PANTHER" id="PTHR30520:SF6">
    <property type="entry name" value="FORMATE_NITRATE FAMILY TRANSPORTER (EUROFUNG)"/>
    <property type="match status" value="1"/>
</dbReference>
<evidence type="ECO:0000256" key="6">
    <source>
        <dbReference type="SAM" id="Phobius"/>
    </source>
</evidence>
<dbReference type="PANTHER" id="PTHR30520">
    <property type="entry name" value="FORMATE TRANSPORTER-RELATED"/>
    <property type="match status" value="1"/>
</dbReference>
<comment type="similarity">
    <text evidence="5">Belongs to the FNT transporter (TC 1.A.16) family.</text>
</comment>
<dbReference type="Pfam" id="PF01226">
    <property type="entry name" value="Form_Nir_trans"/>
    <property type="match status" value="1"/>
</dbReference>
<feature type="transmembrane region" description="Helical" evidence="6">
    <location>
        <begin position="122"/>
        <end position="143"/>
    </location>
</feature>
<dbReference type="EMBL" id="JACJJC010000013">
    <property type="protein sequence ID" value="MBM6704504.1"/>
    <property type="molecule type" value="Genomic_DNA"/>
</dbReference>
<organism evidence="7 8">
    <name type="scientific">Sutterella massiliensis</name>
    <dbReference type="NCBI Taxonomy" id="1816689"/>
    <lineage>
        <taxon>Bacteria</taxon>
        <taxon>Pseudomonadati</taxon>
        <taxon>Pseudomonadota</taxon>
        <taxon>Betaproteobacteria</taxon>
        <taxon>Burkholderiales</taxon>
        <taxon>Sutterellaceae</taxon>
        <taxon>Sutterella</taxon>
    </lineage>
</organism>
<proteinExistence type="inferred from homology"/>
<dbReference type="InterPro" id="IPR024002">
    <property type="entry name" value="For/NO2_transpt_CS"/>
</dbReference>
<feature type="transmembrane region" description="Helical" evidence="6">
    <location>
        <begin position="163"/>
        <end position="186"/>
    </location>
</feature>
<dbReference type="RefSeq" id="WP_205103423.1">
    <property type="nucleotide sequence ID" value="NZ_JACJJC010000013.1"/>
</dbReference>
<evidence type="ECO:0000256" key="2">
    <source>
        <dbReference type="ARBA" id="ARBA00022692"/>
    </source>
</evidence>
<feature type="transmembrane region" description="Helical" evidence="6">
    <location>
        <begin position="198"/>
        <end position="226"/>
    </location>
</feature>
<protein>
    <submittedName>
        <fullName evidence="7">Formate/nitrite transporter family protein</fullName>
    </submittedName>
</protein>
<evidence type="ECO:0000256" key="4">
    <source>
        <dbReference type="ARBA" id="ARBA00023136"/>
    </source>
</evidence>
<comment type="caution">
    <text evidence="7">The sequence shown here is derived from an EMBL/GenBank/DDBJ whole genome shotgun (WGS) entry which is preliminary data.</text>
</comment>
<dbReference type="PROSITE" id="PS01005">
    <property type="entry name" value="FORMATE_NITRITE_TP_1"/>
    <property type="match status" value="1"/>
</dbReference>
<feature type="transmembrane region" description="Helical" evidence="6">
    <location>
        <begin position="74"/>
        <end position="101"/>
    </location>
</feature>
<feature type="transmembrane region" description="Helical" evidence="6">
    <location>
        <begin position="246"/>
        <end position="268"/>
    </location>
</feature>
<sequence>MANLNPSDAARTVDAYSPAEVTEKVLGLAVSKTALSPGRQLPLTFLAGIYIGIGCIFSALFFGETALPYAVQRLAGGAVFSVGLLLVLVAGAELFTGNTMIAAGALEGRIGWSAALGNWVRVWLGNLLGALTLVALVYFSHVAETSNLARGLLATAAAKTSAGWGAIFVKGILCNLLVCLGVWMGYAARSVVDKAFAVLLPVAAFVALGFEHCVANMFFLPLGWLLVQAGVSVDGIAVETINLAGILKNLSAATLGNIVAGASLALVYRAAYGKKR</sequence>
<accession>A0ABS2DT22</accession>
<evidence type="ECO:0000313" key="8">
    <source>
        <dbReference type="Proteomes" id="UP000715095"/>
    </source>
</evidence>
<evidence type="ECO:0000256" key="1">
    <source>
        <dbReference type="ARBA" id="ARBA00004141"/>
    </source>
</evidence>